<dbReference type="Gene3D" id="3.90.550.10">
    <property type="entry name" value="Spore Coat Polysaccharide Biosynthesis Protein SpsA, Chain A"/>
    <property type="match status" value="1"/>
</dbReference>
<name>A0A1W1CJL2_9ZZZZ</name>
<protein>
    <submittedName>
        <fullName evidence="3">3-deoxy-manno-octulosonate cytidylyltransferase</fullName>
        <ecNumber evidence="3">2.7.7.38</ecNumber>
    </submittedName>
</protein>
<reference evidence="3" key="1">
    <citation type="submission" date="2016-10" db="EMBL/GenBank/DDBJ databases">
        <authorList>
            <person name="de Groot N.N."/>
        </authorList>
    </citation>
    <scope>NUCLEOTIDE SEQUENCE</scope>
</reference>
<dbReference type="EMBL" id="FPHF01000089">
    <property type="protein sequence ID" value="SFV65883.1"/>
    <property type="molecule type" value="Genomic_DNA"/>
</dbReference>
<evidence type="ECO:0000313" key="3">
    <source>
        <dbReference type="EMBL" id="SFV65883.1"/>
    </source>
</evidence>
<evidence type="ECO:0000256" key="2">
    <source>
        <dbReference type="ARBA" id="ARBA00022695"/>
    </source>
</evidence>
<dbReference type="CDD" id="cd02517">
    <property type="entry name" value="CMP-KDO-Synthetase"/>
    <property type="match status" value="1"/>
</dbReference>
<keyword evidence="1 3" id="KW-0808">Transferase</keyword>
<dbReference type="InterPro" id="IPR003329">
    <property type="entry name" value="Cytidylyl_trans"/>
</dbReference>
<dbReference type="GO" id="GO:0005829">
    <property type="term" value="C:cytosol"/>
    <property type="evidence" value="ECO:0007669"/>
    <property type="project" value="TreeGrafter"/>
</dbReference>
<dbReference type="NCBIfam" id="TIGR00466">
    <property type="entry name" value="kdsB"/>
    <property type="match status" value="1"/>
</dbReference>
<organism evidence="3">
    <name type="scientific">hydrothermal vent metagenome</name>
    <dbReference type="NCBI Taxonomy" id="652676"/>
    <lineage>
        <taxon>unclassified sequences</taxon>
        <taxon>metagenomes</taxon>
        <taxon>ecological metagenomes</taxon>
    </lineage>
</organism>
<dbReference type="GO" id="GO:0008690">
    <property type="term" value="F:3-deoxy-manno-octulosonate cytidylyltransferase activity"/>
    <property type="evidence" value="ECO:0007669"/>
    <property type="project" value="UniProtKB-EC"/>
</dbReference>
<sequence>MIIIPARLASTRFPQKVLADIGGLPMVVRTAQRVAHLDRVVVAADDEKIIEVCKNYGIEAMLTSTTHKSGTDRIHECATILNLSDDELIINVQADEPFIEPDVVESLIKKLKILQQLNEPFIMGSCYNAINAEAAEDPNLVKVVLDDADNAIYFSRCAIPYNQGGGAKYFGHIGIYGFAKKSLKEFCTLKDAPIEDIEKLEQLRAIYHQKKISMVKVSSTGFGIDTVEDLKRAVEIFL</sequence>
<accession>A0A1W1CJL2</accession>
<dbReference type="EC" id="2.7.7.38" evidence="3"/>
<evidence type="ECO:0000256" key="1">
    <source>
        <dbReference type="ARBA" id="ARBA00022679"/>
    </source>
</evidence>
<proteinExistence type="predicted"/>
<dbReference type="InterPro" id="IPR029044">
    <property type="entry name" value="Nucleotide-diphossugar_trans"/>
</dbReference>
<dbReference type="NCBIfam" id="NF003952">
    <property type="entry name" value="PRK05450.1-5"/>
    <property type="match status" value="1"/>
</dbReference>
<gene>
    <name evidence="3" type="ORF">MNB_SM-4-1034</name>
</gene>
<dbReference type="PANTHER" id="PTHR42866">
    <property type="entry name" value="3-DEOXY-MANNO-OCTULOSONATE CYTIDYLYLTRANSFERASE"/>
    <property type="match status" value="1"/>
</dbReference>
<keyword evidence="2 3" id="KW-0548">Nucleotidyltransferase</keyword>
<dbReference type="InterPro" id="IPR004528">
    <property type="entry name" value="KdsB"/>
</dbReference>
<dbReference type="PANTHER" id="PTHR42866:SF2">
    <property type="entry name" value="3-DEOXY-MANNO-OCTULOSONATE CYTIDYLYLTRANSFERASE, MITOCHONDRIAL"/>
    <property type="match status" value="1"/>
</dbReference>
<dbReference type="AlphaFoldDB" id="A0A1W1CJL2"/>
<dbReference type="Pfam" id="PF02348">
    <property type="entry name" value="CTP_transf_3"/>
    <property type="match status" value="1"/>
</dbReference>
<dbReference type="SUPFAM" id="SSF53448">
    <property type="entry name" value="Nucleotide-diphospho-sugar transferases"/>
    <property type="match status" value="1"/>
</dbReference>